<evidence type="ECO:0000313" key="2">
    <source>
        <dbReference type="Proteomes" id="UP000391834"/>
    </source>
</evidence>
<sequence length="246" mass="29424">MIRNFLNMTEKMKDRPIYRVFSVNRLHEIFDEKKLTLVRPKLWDDPFENFIMNSTGELKDGRYFTIDFRNNFYAQCWTYTRESDAIWRIYSPNKDGVRVTTTPRKLLKALYDQQDKFRDLHCFVGKVQYYTTKGLKNLLTDSNTMSSWLLDSTGAGHAQTLLFKRTPFKHENEVRLIYNSNGKTNGDLYKFDIDPYDLFDDIVFDPRMKYDNFKQEKEKLKLVGFKKRIVKSNLYKTPSLTFKIDK</sequence>
<evidence type="ECO:0008006" key="3">
    <source>
        <dbReference type="Google" id="ProtNLM"/>
    </source>
</evidence>
<proteinExistence type="predicted"/>
<dbReference type="InterPro" id="IPR021352">
    <property type="entry name" value="DUF2971"/>
</dbReference>
<accession>A0A5M4B255</accession>
<dbReference type="Proteomes" id="UP000391834">
    <property type="component" value="Unassembled WGS sequence"/>
</dbReference>
<dbReference type="OrthoDB" id="1122330at2"/>
<organism evidence="1 2">
    <name type="scientific">Prolixibacter bellariivorans</name>
    <dbReference type="NCBI Taxonomy" id="314319"/>
    <lineage>
        <taxon>Bacteria</taxon>
        <taxon>Pseudomonadati</taxon>
        <taxon>Bacteroidota</taxon>
        <taxon>Bacteroidia</taxon>
        <taxon>Marinilabiliales</taxon>
        <taxon>Prolixibacteraceae</taxon>
        <taxon>Prolixibacter</taxon>
    </lineage>
</organism>
<evidence type="ECO:0000313" key="1">
    <source>
        <dbReference type="EMBL" id="GET33717.1"/>
    </source>
</evidence>
<reference evidence="1 2" key="1">
    <citation type="submission" date="2019-10" db="EMBL/GenBank/DDBJ databases">
        <title>Prolixibacter strains distinguished by the presence of nitrate reductase genes were adept at nitrate-dependent anaerobic corrosion of metallic iron and carbon steel.</title>
        <authorList>
            <person name="Iino T."/>
            <person name="Shono N."/>
            <person name="Ito K."/>
            <person name="Nakamura R."/>
            <person name="Sueoka K."/>
            <person name="Harayama S."/>
            <person name="Ohkuma M."/>
        </authorList>
    </citation>
    <scope>NUCLEOTIDE SEQUENCE [LARGE SCALE GENOMIC DNA]</scope>
    <source>
        <strain evidence="1 2">JCM 13498</strain>
    </source>
</reference>
<dbReference type="AlphaFoldDB" id="A0A5M4B255"/>
<protein>
    <recommendedName>
        <fullName evidence="3">DUF2971 domain-containing protein</fullName>
    </recommendedName>
</protein>
<gene>
    <name evidence="1" type="ORF">PbJCM13498_25800</name>
</gene>
<keyword evidence="2" id="KW-1185">Reference proteome</keyword>
<comment type="caution">
    <text evidence="1">The sequence shown here is derived from an EMBL/GenBank/DDBJ whole genome shotgun (WGS) entry which is preliminary data.</text>
</comment>
<dbReference type="EMBL" id="BLAX01000001">
    <property type="protein sequence ID" value="GET33717.1"/>
    <property type="molecule type" value="Genomic_DNA"/>
</dbReference>
<dbReference type="Pfam" id="PF11185">
    <property type="entry name" value="DUF2971"/>
    <property type="match status" value="1"/>
</dbReference>
<name>A0A5M4B255_9BACT</name>